<dbReference type="KEGG" id="ncs:NCAS_0C03660"/>
<dbReference type="HOGENOM" id="CLU_530061_0_0_1"/>
<dbReference type="eggNOG" id="ENOG502RBAK">
    <property type="taxonomic scope" value="Eukaryota"/>
</dbReference>
<organism evidence="4 5">
    <name type="scientific">Naumovozyma castellii</name>
    <name type="common">Yeast</name>
    <name type="synonym">Saccharomyces castellii</name>
    <dbReference type="NCBI Taxonomy" id="27288"/>
    <lineage>
        <taxon>Eukaryota</taxon>
        <taxon>Fungi</taxon>
        <taxon>Dikarya</taxon>
        <taxon>Ascomycota</taxon>
        <taxon>Saccharomycotina</taxon>
        <taxon>Saccharomycetes</taxon>
        <taxon>Saccharomycetales</taxon>
        <taxon>Saccharomycetaceae</taxon>
        <taxon>Naumovozyma</taxon>
    </lineage>
</organism>
<dbReference type="PROSITE" id="PS50157">
    <property type="entry name" value="ZINC_FINGER_C2H2_2"/>
    <property type="match status" value="1"/>
</dbReference>
<proteinExistence type="predicted"/>
<feature type="region of interest" description="Disordered" evidence="2">
    <location>
        <begin position="255"/>
        <end position="291"/>
    </location>
</feature>
<dbReference type="OMA" id="HAKERTV"/>
<evidence type="ECO:0000256" key="2">
    <source>
        <dbReference type="SAM" id="MobiDB-lite"/>
    </source>
</evidence>
<dbReference type="InterPro" id="IPR013087">
    <property type="entry name" value="Znf_C2H2_type"/>
</dbReference>
<reference key="2">
    <citation type="submission" date="2011-08" db="EMBL/GenBank/DDBJ databases">
        <title>Genome sequence of Naumovozyma castellii.</title>
        <authorList>
            <person name="Gordon J.L."/>
            <person name="Armisen D."/>
            <person name="Proux-Wera E."/>
            <person name="OhEigeartaigh S.S."/>
            <person name="Byrne K.P."/>
            <person name="Wolfe K.H."/>
        </authorList>
    </citation>
    <scope>NUCLEOTIDE SEQUENCE</scope>
    <source>
        <strain>Type strain:CBS 4309</strain>
    </source>
</reference>
<feature type="compositionally biased region" description="Acidic residues" evidence="2">
    <location>
        <begin position="260"/>
        <end position="275"/>
    </location>
</feature>
<dbReference type="GeneID" id="96902938"/>
<feature type="domain" description="C2H2-type" evidence="3">
    <location>
        <begin position="370"/>
        <end position="406"/>
    </location>
</feature>
<dbReference type="RefSeq" id="XP_003675721.1">
    <property type="nucleotide sequence ID" value="XM_003675673.1"/>
</dbReference>
<reference evidence="4 5" key="1">
    <citation type="journal article" date="2011" name="Proc. Natl. Acad. Sci. U.S.A.">
        <title>Evolutionary erosion of yeast sex chromosomes by mating-type switching accidents.</title>
        <authorList>
            <person name="Gordon J.L."/>
            <person name="Armisen D."/>
            <person name="Proux-Wera E."/>
            <person name="Oheigeartaigh S.S."/>
            <person name="Byrne K.P."/>
            <person name="Wolfe K.H."/>
        </authorList>
    </citation>
    <scope>NUCLEOTIDE SEQUENCE [LARGE SCALE GENOMIC DNA]</scope>
    <source>
        <strain evidence="5">ATCC 76901 / BCRC 22586 / CBS 4309 / NBRC 1992 / NRRL Y-12630</strain>
    </source>
</reference>
<keyword evidence="1" id="KW-0863">Zinc-finger</keyword>
<dbReference type="AlphaFoldDB" id="G0VCZ5"/>
<keyword evidence="5" id="KW-1185">Reference proteome</keyword>
<dbReference type="OrthoDB" id="7295497at2759"/>
<keyword evidence="1" id="KW-0862">Zinc</keyword>
<dbReference type="InParanoid" id="G0VCZ5"/>
<dbReference type="EMBL" id="HE576754">
    <property type="protein sequence ID" value="CCC69356.1"/>
    <property type="molecule type" value="Genomic_DNA"/>
</dbReference>
<evidence type="ECO:0000259" key="3">
    <source>
        <dbReference type="PROSITE" id="PS50157"/>
    </source>
</evidence>
<name>G0VCZ5_NAUCA</name>
<evidence type="ECO:0000313" key="5">
    <source>
        <dbReference type="Proteomes" id="UP000001640"/>
    </source>
</evidence>
<evidence type="ECO:0000313" key="4">
    <source>
        <dbReference type="EMBL" id="CCC69356.1"/>
    </source>
</evidence>
<evidence type="ECO:0000256" key="1">
    <source>
        <dbReference type="PROSITE-ProRule" id="PRU00042"/>
    </source>
</evidence>
<sequence>MIMTSTELPPNLFTEPLEDELYQLKSHLKGYRPSIPCNLNPQQFLRYGSTSSISSSSSVSSQADARSMGLKTQLHHPDKRVPNFADNQSFTLHQRLHNDDNRSMSWNNRRQSEISPSVGRISPFGSLHDENASFFNKYADLSAMTTSIDNAIQPSLTEKIYTKNTNNNNNIQQSFAFSDSPMLNGSDSNSFSNTHPSAQFSVRISSDFSDDFDEFYSSQTDDETMNYEKDEKFSKDWPLQDKNFVLNATDTKTIFNNEFPQDEDIDISDDDDDDDKNANNGSDNDENTYVNHSCSYMDNSTLQLVVSDRSLTPQQQKREPLQITVDTNQELKTSTEMIDKVNYPTKHSKSKGKQKKPVVLPNSKFENDIYTCMMLDLITDAPCSAQFSRSYDLVRHQNTIHAKQKIVFHCLQCIKLFGERGFSKTFSRLDALSRHLKSKHEGLTLEEKKEVTKYAKKNIGYIMAQ</sequence>
<feature type="region of interest" description="Disordered" evidence="2">
    <location>
        <begin position="55"/>
        <end position="81"/>
    </location>
</feature>
<dbReference type="Proteomes" id="UP000001640">
    <property type="component" value="Chromosome 3"/>
</dbReference>
<feature type="compositionally biased region" description="Polar residues" evidence="2">
    <location>
        <begin position="103"/>
        <end position="115"/>
    </location>
</feature>
<keyword evidence="1" id="KW-0479">Metal-binding</keyword>
<protein>
    <recommendedName>
        <fullName evidence="3">C2H2-type domain-containing protein</fullName>
    </recommendedName>
</protein>
<accession>G0VCZ5</accession>
<dbReference type="GO" id="GO:0008270">
    <property type="term" value="F:zinc ion binding"/>
    <property type="evidence" value="ECO:0007669"/>
    <property type="project" value="UniProtKB-KW"/>
</dbReference>
<gene>
    <name evidence="4" type="primary">NCAS0C03660</name>
    <name evidence="4" type="ordered locus">NCAS_0C03660</name>
</gene>
<feature type="region of interest" description="Disordered" evidence="2">
    <location>
        <begin position="96"/>
        <end position="117"/>
    </location>
</feature>
<dbReference type="Gene3D" id="3.30.160.60">
    <property type="entry name" value="Classic Zinc Finger"/>
    <property type="match status" value="1"/>
</dbReference>